<dbReference type="EMBL" id="JAHWGI010000349">
    <property type="protein sequence ID" value="KAK3914071.1"/>
    <property type="molecule type" value="Genomic_DNA"/>
</dbReference>
<comment type="caution">
    <text evidence="1">The sequence shown here is derived from an EMBL/GenBank/DDBJ whole genome shotgun (WGS) entry which is preliminary data.</text>
</comment>
<protein>
    <submittedName>
        <fullName evidence="1">MICAL-like protein 1</fullName>
    </submittedName>
</protein>
<evidence type="ECO:0000313" key="2">
    <source>
        <dbReference type="Proteomes" id="UP001219518"/>
    </source>
</evidence>
<gene>
    <name evidence="1" type="ORF">KUF71_023484</name>
</gene>
<dbReference type="AlphaFoldDB" id="A0AAE1H4H6"/>
<reference evidence="1" key="2">
    <citation type="journal article" date="2023" name="BMC Genomics">
        <title>Pest status, molecular evolution, and epigenetic factors derived from the genome assembly of Frankliniella fusca, a thysanopteran phytovirus vector.</title>
        <authorList>
            <person name="Catto M.A."/>
            <person name="Labadie P.E."/>
            <person name="Jacobson A.L."/>
            <person name="Kennedy G.G."/>
            <person name="Srinivasan R."/>
            <person name="Hunt B.G."/>
        </authorList>
    </citation>
    <scope>NUCLEOTIDE SEQUENCE</scope>
    <source>
        <strain evidence="1">PL_HMW_Pooled</strain>
    </source>
</reference>
<accession>A0AAE1H4H6</accession>
<sequence>MYLHFCISLVVLDMNRGHERGWLIHRTVWSQTTTRGNFLSWFRHTCLIQDGLPKMVHLLVNMSQALRKGLRMSSLLHQPLPHMSSVFWCVQSHLQENERLKAAIAKPTFE</sequence>
<organism evidence="1 2">
    <name type="scientific">Frankliniella fusca</name>
    <dbReference type="NCBI Taxonomy" id="407009"/>
    <lineage>
        <taxon>Eukaryota</taxon>
        <taxon>Metazoa</taxon>
        <taxon>Ecdysozoa</taxon>
        <taxon>Arthropoda</taxon>
        <taxon>Hexapoda</taxon>
        <taxon>Insecta</taxon>
        <taxon>Pterygota</taxon>
        <taxon>Neoptera</taxon>
        <taxon>Paraneoptera</taxon>
        <taxon>Thysanoptera</taxon>
        <taxon>Terebrantia</taxon>
        <taxon>Thripoidea</taxon>
        <taxon>Thripidae</taxon>
        <taxon>Frankliniella</taxon>
    </lineage>
</organism>
<evidence type="ECO:0000313" key="1">
    <source>
        <dbReference type="EMBL" id="KAK3914071.1"/>
    </source>
</evidence>
<reference evidence="1" key="1">
    <citation type="submission" date="2021-07" db="EMBL/GenBank/DDBJ databases">
        <authorList>
            <person name="Catto M.A."/>
            <person name="Jacobson A."/>
            <person name="Kennedy G."/>
            <person name="Labadie P."/>
            <person name="Hunt B.G."/>
            <person name="Srinivasan R."/>
        </authorList>
    </citation>
    <scope>NUCLEOTIDE SEQUENCE</scope>
    <source>
        <strain evidence="1">PL_HMW_Pooled</strain>
        <tissue evidence="1">Head</tissue>
    </source>
</reference>
<proteinExistence type="predicted"/>
<dbReference type="Proteomes" id="UP001219518">
    <property type="component" value="Unassembled WGS sequence"/>
</dbReference>
<keyword evidence="2" id="KW-1185">Reference proteome</keyword>
<name>A0AAE1H4H6_9NEOP</name>